<dbReference type="AlphaFoldDB" id="A0ABD5SDE8"/>
<evidence type="ECO:0000313" key="2">
    <source>
        <dbReference type="Proteomes" id="UP001596442"/>
    </source>
</evidence>
<proteinExistence type="predicted"/>
<comment type="caution">
    <text evidence="1">The sequence shown here is derived from an EMBL/GenBank/DDBJ whole genome shotgun (WGS) entry which is preliminary data.</text>
</comment>
<dbReference type="Proteomes" id="UP001596442">
    <property type="component" value="Unassembled WGS sequence"/>
</dbReference>
<name>A0ABD5SDE8_9EURY</name>
<dbReference type="EMBL" id="JBHSWW010000088">
    <property type="protein sequence ID" value="MFC6753363.1"/>
    <property type="molecule type" value="Genomic_DNA"/>
</dbReference>
<dbReference type="RefSeq" id="WP_379780905.1">
    <property type="nucleotide sequence ID" value="NZ_JBHSWW010000088.1"/>
</dbReference>
<organism evidence="1 2">
    <name type="scientific">Halorubrum tibetense</name>
    <dbReference type="NCBI Taxonomy" id="175631"/>
    <lineage>
        <taxon>Archaea</taxon>
        <taxon>Methanobacteriati</taxon>
        <taxon>Methanobacteriota</taxon>
        <taxon>Stenosarchaea group</taxon>
        <taxon>Halobacteria</taxon>
        <taxon>Halobacteriales</taxon>
        <taxon>Haloferacaceae</taxon>
        <taxon>Halorubrum</taxon>
    </lineage>
</organism>
<sequence>MSREAKVSNAGCGIFLTAADLHTLGVDPEAIDAVEYDVTESGLVVTDPGGGGE</sequence>
<accession>A0ABD5SDE8</accession>
<reference evidence="1 2" key="1">
    <citation type="journal article" date="2019" name="Int. J. Syst. Evol. Microbiol.">
        <title>The Global Catalogue of Microorganisms (GCM) 10K type strain sequencing project: providing services to taxonomists for standard genome sequencing and annotation.</title>
        <authorList>
            <consortium name="The Broad Institute Genomics Platform"/>
            <consortium name="The Broad Institute Genome Sequencing Center for Infectious Disease"/>
            <person name="Wu L."/>
            <person name="Ma J."/>
        </authorList>
    </citation>
    <scope>NUCLEOTIDE SEQUENCE [LARGE SCALE GENOMIC DNA]</scope>
    <source>
        <strain evidence="1 2">CGMCC 1.3239</strain>
    </source>
</reference>
<protein>
    <submittedName>
        <fullName evidence="1">Uncharacterized protein</fullName>
    </submittedName>
</protein>
<keyword evidence="2" id="KW-1185">Reference proteome</keyword>
<gene>
    <name evidence="1" type="ORF">ACFQEU_07775</name>
</gene>
<evidence type="ECO:0000313" key="1">
    <source>
        <dbReference type="EMBL" id="MFC6753363.1"/>
    </source>
</evidence>